<dbReference type="InterPro" id="IPR003961">
    <property type="entry name" value="FN3_dom"/>
</dbReference>
<dbReference type="Gene3D" id="2.60.40.10">
    <property type="entry name" value="Immunoglobulins"/>
    <property type="match status" value="2"/>
</dbReference>
<feature type="chain" id="PRO_5025598150" evidence="2">
    <location>
        <begin position="25"/>
        <end position="311"/>
    </location>
</feature>
<dbReference type="GO" id="GO:0005886">
    <property type="term" value="C:plasma membrane"/>
    <property type="evidence" value="ECO:0007669"/>
    <property type="project" value="Ensembl"/>
</dbReference>
<dbReference type="PROSITE" id="PS50853">
    <property type="entry name" value="FN3"/>
    <property type="match status" value="2"/>
</dbReference>
<reference evidence="4" key="2">
    <citation type="submission" date="2025-09" db="UniProtKB">
        <authorList>
            <consortium name="Ensembl"/>
        </authorList>
    </citation>
    <scope>IDENTIFICATION</scope>
</reference>
<evidence type="ECO:0000256" key="1">
    <source>
        <dbReference type="SAM" id="Phobius"/>
    </source>
</evidence>
<dbReference type="Proteomes" id="UP000472273">
    <property type="component" value="Unplaced"/>
</dbReference>
<feature type="domain" description="Fibronectin type-III" evidence="3">
    <location>
        <begin position="127"/>
        <end position="214"/>
    </location>
</feature>
<organism evidence="4 5">
    <name type="scientific">Pseudonaja textilis</name>
    <name type="common">Eastern brown snake</name>
    <dbReference type="NCBI Taxonomy" id="8673"/>
    <lineage>
        <taxon>Eukaryota</taxon>
        <taxon>Metazoa</taxon>
        <taxon>Chordata</taxon>
        <taxon>Craniata</taxon>
        <taxon>Vertebrata</taxon>
        <taxon>Euteleostomi</taxon>
        <taxon>Lepidosauria</taxon>
        <taxon>Squamata</taxon>
        <taxon>Bifurcata</taxon>
        <taxon>Unidentata</taxon>
        <taxon>Episquamata</taxon>
        <taxon>Toxicofera</taxon>
        <taxon>Serpentes</taxon>
        <taxon>Colubroidea</taxon>
        <taxon>Elapidae</taxon>
        <taxon>Hydrophiinae</taxon>
        <taxon>Pseudonaja</taxon>
    </lineage>
</organism>
<keyword evidence="5" id="KW-1185">Reference proteome</keyword>
<name>A0A670XR85_PSETE</name>
<dbReference type="OMA" id="WATVPWF"/>
<sequence length="311" mass="35950">MLPLGEWPRFLFLWWLLLSAVVEGFSLSLPAPQNLTIKSYNFQNVLSWSPVRGINGPVIYSVQWCLEYDQIWKEVNCRDITKPECDFESKKDIFAVIFRVRAEEGNLKSEWTKTLPFVANKDTIIGPPREISVTSQANSILISFLPPFEKRSNFSSFDYTIYWENSADTSPITTTVHRFKNLKERTTYCFRIQARLHERKGEKSGIYCAKTTITERTRILNCLLILASVFLMLALVFSLLIIIRKYPNIIKSFWQPPLTIPSHYAEDLNDPQMITIEEFQNSAGENPWDIISVTSKAEEDKILTSFTSEHS</sequence>
<keyword evidence="2" id="KW-0732">Signal</keyword>
<feature type="transmembrane region" description="Helical" evidence="1">
    <location>
        <begin position="223"/>
        <end position="243"/>
    </location>
</feature>
<dbReference type="InterPro" id="IPR013783">
    <property type="entry name" value="Ig-like_fold"/>
</dbReference>
<dbReference type="PANTHER" id="PTHR20859">
    <property type="entry name" value="INTERFERON/INTERLEUKIN RECEPTOR"/>
    <property type="match status" value="1"/>
</dbReference>
<dbReference type="InterPro" id="IPR050650">
    <property type="entry name" value="Type-II_Cytokine-TF_Rcpt"/>
</dbReference>
<keyword evidence="1" id="KW-1133">Transmembrane helix</keyword>
<dbReference type="Pfam" id="PF09294">
    <property type="entry name" value="Interfer-bind"/>
    <property type="match status" value="1"/>
</dbReference>
<dbReference type="InterPro" id="IPR036116">
    <property type="entry name" value="FN3_sf"/>
</dbReference>
<dbReference type="Pfam" id="PF01108">
    <property type="entry name" value="Tissue_fac"/>
    <property type="match status" value="1"/>
</dbReference>
<dbReference type="GO" id="GO:0038196">
    <property type="term" value="P:type III interferon-mediated signaling pathway"/>
    <property type="evidence" value="ECO:0007669"/>
    <property type="project" value="Ensembl"/>
</dbReference>
<proteinExistence type="predicted"/>
<dbReference type="AlphaFoldDB" id="A0A670XR85"/>
<dbReference type="SUPFAM" id="SSF49265">
    <property type="entry name" value="Fibronectin type III"/>
    <property type="match status" value="2"/>
</dbReference>
<dbReference type="InterPro" id="IPR015373">
    <property type="entry name" value="Interferon/interleukin_rcp_dom"/>
</dbReference>
<dbReference type="GeneTree" id="ENSGT00940000160503"/>
<gene>
    <name evidence="4" type="primary">IFNGR2</name>
</gene>
<dbReference type="GO" id="GO:0004906">
    <property type="term" value="F:type II interferon receptor activity"/>
    <property type="evidence" value="ECO:0007669"/>
    <property type="project" value="Ensembl"/>
</dbReference>
<feature type="domain" description="Fibronectin type-III" evidence="3">
    <location>
        <begin position="31"/>
        <end position="122"/>
    </location>
</feature>
<protein>
    <submittedName>
        <fullName evidence="4">Interferon gamma receptor 2</fullName>
    </submittedName>
</protein>
<keyword evidence="1" id="KW-0472">Membrane</keyword>
<evidence type="ECO:0000259" key="3">
    <source>
        <dbReference type="PROSITE" id="PS50853"/>
    </source>
</evidence>
<feature type="signal peptide" evidence="2">
    <location>
        <begin position="1"/>
        <end position="24"/>
    </location>
</feature>
<evidence type="ECO:0000313" key="5">
    <source>
        <dbReference type="Proteomes" id="UP000472273"/>
    </source>
</evidence>
<dbReference type="GO" id="GO:0051607">
    <property type="term" value="P:defense response to virus"/>
    <property type="evidence" value="ECO:0007669"/>
    <property type="project" value="Ensembl"/>
</dbReference>
<dbReference type="PANTHER" id="PTHR20859:SF46">
    <property type="entry name" value="INTERFERON GAMMA RECEPTOR 2"/>
    <property type="match status" value="1"/>
</dbReference>
<reference evidence="4" key="1">
    <citation type="submission" date="2025-08" db="UniProtKB">
        <authorList>
            <consortium name="Ensembl"/>
        </authorList>
    </citation>
    <scope>IDENTIFICATION</scope>
</reference>
<dbReference type="Ensembl" id="ENSPTXT00000001167.1">
    <property type="protein sequence ID" value="ENSPTXP00000001133.1"/>
    <property type="gene ID" value="ENSPTXG00000000949.1"/>
</dbReference>
<accession>A0A670XR85</accession>
<keyword evidence="1" id="KW-0812">Transmembrane</keyword>
<dbReference type="SMART" id="SM00060">
    <property type="entry name" value="FN3"/>
    <property type="match status" value="1"/>
</dbReference>
<dbReference type="CDD" id="cd00063">
    <property type="entry name" value="FN3"/>
    <property type="match status" value="2"/>
</dbReference>
<evidence type="ECO:0000256" key="2">
    <source>
        <dbReference type="SAM" id="SignalP"/>
    </source>
</evidence>
<evidence type="ECO:0000313" key="4">
    <source>
        <dbReference type="Ensembl" id="ENSPTXP00000001133.1"/>
    </source>
</evidence>